<dbReference type="PANTHER" id="PTHR23245:SF36">
    <property type="entry name" value="TRNA (GUANINE(37)-N1)-METHYLTRANSFERASE"/>
    <property type="match status" value="1"/>
</dbReference>
<protein>
    <recommendedName>
        <fullName evidence="6">SAM-dependent methyltransferase TRM5/TYW2-type domain-containing protein</fullName>
    </recommendedName>
</protein>
<evidence type="ECO:0000259" key="6">
    <source>
        <dbReference type="PROSITE" id="PS51684"/>
    </source>
</evidence>
<dbReference type="AlphaFoldDB" id="X1IBM1"/>
<feature type="non-terminal residue" evidence="7">
    <location>
        <position position="1"/>
    </location>
</feature>
<gene>
    <name evidence="7" type="ORF">S03H2_52532</name>
</gene>
<organism evidence="7">
    <name type="scientific">marine sediment metagenome</name>
    <dbReference type="NCBI Taxonomy" id="412755"/>
    <lineage>
        <taxon>unclassified sequences</taxon>
        <taxon>metagenomes</taxon>
        <taxon>ecological metagenomes</taxon>
    </lineage>
</organism>
<dbReference type="GO" id="GO:0002939">
    <property type="term" value="P:tRNA N1-guanine methylation"/>
    <property type="evidence" value="ECO:0007669"/>
    <property type="project" value="TreeGrafter"/>
</dbReference>
<dbReference type="InterPro" id="IPR056743">
    <property type="entry name" value="TRM5-TYW2-like_MTfase"/>
</dbReference>
<dbReference type="EMBL" id="BARU01033370">
    <property type="protein sequence ID" value="GAH66680.1"/>
    <property type="molecule type" value="Genomic_DNA"/>
</dbReference>
<keyword evidence="2" id="KW-0489">Methyltransferase</keyword>
<keyword evidence="5" id="KW-0819">tRNA processing</keyword>
<evidence type="ECO:0000256" key="1">
    <source>
        <dbReference type="ARBA" id="ARBA00022490"/>
    </source>
</evidence>
<dbReference type="PANTHER" id="PTHR23245">
    <property type="entry name" value="TRNA METHYLTRANSFERASE"/>
    <property type="match status" value="1"/>
</dbReference>
<evidence type="ECO:0000313" key="7">
    <source>
        <dbReference type="EMBL" id="GAH66680.1"/>
    </source>
</evidence>
<dbReference type="InterPro" id="IPR029063">
    <property type="entry name" value="SAM-dependent_MTases_sf"/>
</dbReference>
<dbReference type="InterPro" id="IPR030382">
    <property type="entry name" value="MeTrfase_TRM5/TYW2"/>
</dbReference>
<evidence type="ECO:0000256" key="2">
    <source>
        <dbReference type="ARBA" id="ARBA00022603"/>
    </source>
</evidence>
<feature type="non-terminal residue" evidence="7">
    <location>
        <position position="258"/>
    </location>
</feature>
<feature type="domain" description="SAM-dependent methyltransferase TRM5/TYW2-type" evidence="6">
    <location>
        <begin position="1"/>
        <end position="256"/>
    </location>
</feature>
<dbReference type="CDD" id="cd02440">
    <property type="entry name" value="AdoMet_MTases"/>
    <property type="match status" value="1"/>
</dbReference>
<keyword evidence="1" id="KW-0963">Cytoplasm</keyword>
<sequence length="258" mass="29964">FNLLSVDKTSLYKKKVAEAIVKVNKKVETVYEKKSEVKGKFRLKELQPIFGVDNSETFHKENHCIFKLDVKNTYFTPRLVFERKRLSLLKFAKNELIVDMFAGVGPISIQIARNNDVKIYSFDINPMAHKYLIENIKLNKLKGQIFAYNIDVVDLIKLSNELGIILKNRVDRTIMNLPEQSINYVDIACFMMKKTGGILHLYQFCEKPNPIEKGIENVRNKLNRIGWHIEEIINSKIVKPFSPKSDLIVVDVKIKYIM</sequence>
<keyword evidence="3" id="KW-0808">Transferase</keyword>
<dbReference type="Pfam" id="PF02475">
    <property type="entry name" value="TRM5-TYW2_MTfase"/>
    <property type="match status" value="1"/>
</dbReference>
<comment type="caution">
    <text evidence="7">The sequence shown here is derived from an EMBL/GenBank/DDBJ whole genome shotgun (WGS) entry which is preliminary data.</text>
</comment>
<name>X1IBM1_9ZZZZ</name>
<accession>X1IBM1</accession>
<evidence type="ECO:0000256" key="5">
    <source>
        <dbReference type="ARBA" id="ARBA00022694"/>
    </source>
</evidence>
<dbReference type="SUPFAM" id="SSF53335">
    <property type="entry name" value="S-adenosyl-L-methionine-dependent methyltransferases"/>
    <property type="match status" value="1"/>
</dbReference>
<dbReference type="Gene3D" id="3.40.50.150">
    <property type="entry name" value="Vaccinia Virus protein VP39"/>
    <property type="match status" value="1"/>
</dbReference>
<dbReference type="Gene3D" id="3.30.300.110">
    <property type="entry name" value="Met-10+ protein-like domains"/>
    <property type="match status" value="1"/>
</dbReference>
<reference evidence="7" key="1">
    <citation type="journal article" date="2014" name="Front. Microbiol.">
        <title>High frequency of phylogenetically diverse reductive dehalogenase-homologous genes in deep subseafloor sedimentary metagenomes.</title>
        <authorList>
            <person name="Kawai M."/>
            <person name="Futagami T."/>
            <person name="Toyoda A."/>
            <person name="Takaki Y."/>
            <person name="Nishi S."/>
            <person name="Hori S."/>
            <person name="Arai W."/>
            <person name="Tsubouchi T."/>
            <person name="Morono Y."/>
            <person name="Uchiyama I."/>
            <person name="Ito T."/>
            <person name="Fujiyama A."/>
            <person name="Inagaki F."/>
            <person name="Takami H."/>
        </authorList>
    </citation>
    <scope>NUCLEOTIDE SEQUENCE</scope>
    <source>
        <strain evidence="7">Expedition CK06-06</strain>
    </source>
</reference>
<evidence type="ECO:0000256" key="4">
    <source>
        <dbReference type="ARBA" id="ARBA00022691"/>
    </source>
</evidence>
<keyword evidence="4" id="KW-0949">S-adenosyl-L-methionine</keyword>
<dbReference type="PROSITE" id="PS51684">
    <property type="entry name" value="SAM_MT_TRM5_TYW2"/>
    <property type="match status" value="1"/>
</dbReference>
<dbReference type="GO" id="GO:0005737">
    <property type="term" value="C:cytoplasm"/>
    <property type="evidence" value="ECO:0007669"/>
    <property type="project" value="TreeGrafter"/>
</dbReference>
<proteinExistence type="predicted"/>
<evidence type="ECO:0000256" key="3">
    <source>
        <dbReference type="ARBA" id="ARBA00022679"/>
    </source>
</evidence>
<dbReference type="GO" id="GO:0008175">
    <property type="term" value="F:tRNA methyltransferase activity"/>
    <property type="evidence" value="ECO:0007669"/>
    <property type="project" value="TreeGrafter"/>
</dbReference>